<sequence length="323" mass="37345">MSTAAPILSINSKKEYAVPVLIGAADHLVTLREESAKGYMINPHLRYWATWFLLKSFTTSGVIQQWNKQKRTLLDYLRISDCTFRSQLNALQRLNLITEDYKKTGNITLCSYKEAAQIMGISYKGTTAVQYKPFDYENERQVFRYILVAQEVQSNQDNQLQELYRKFQKNLSGNATELLNELRQLGYTDDKLKTAKQFQQALLRLQKIVFRDKSGLTAVAFSLRADVNRSVTTWARQHGYQSGQGASYIKKKFRKLGIAVIEQHCINSNDKSRLYWVDKSGNKHEGYKWNKTAQRTAWRLCDQVSIQITPTKKEDDETRKKAA</sequence>
<dbReference type="EMBL" id="VLLE01000005">
    <property type="protein sequence ID" value="TWI80547.1"/>
    <property type="molecule type" value="Genomic_DNA"/>
</dbReference>
<protein>
    <submittedName>
        <fullName evidence="1">Uncharacterized protein</fullName>
    </submittedName>
</protein>
<dbReference type="AlphaFoldDB" id="A0A562SGZ3"/>
<keyword evidence="2" id="KW-1185">Reference proteome</keyword>
<reference evidence="1 2" key="1">
    <citation type="journal article" date="2015" name="Stand. Genomic Sci.">
        <title>Genomic Encyclopedia of Bacterial and Archaeal Type Strains, Phase III: the genomes of soil and plant-associated and newly described type strains.</title>
        <authorList>
            <person name="Whitman W.B."/>
            <person name="Woyke T."/>
            <person name="Klenk H.P."/>
            <person name="Zhou Y."/>
            <person name="Lilburn T.G."/>
            <person name="Beck B.J."/>
            <person name="De Vos P."/>
            <person name="Vandamme P."/>
            <person name="Eisen J.A."/>
            <person name="Garrity G."/>
            <person name="Hugenholtz P."/>
            <person name="Kyrpides N.C."/>
        </authorList>
    </citation>
    <scope>NUCLEOTIDE SEQUENCE [LARGE SCALE GENOMIC DNA]</scope>
    <source>
        <strain evidence="1 2">CGMCC 1.7271</strain>
    </source>
</reference>
<dbReference type="Proteomes" id="UP000316167">
    <property type="component" value="Unassembled WGS sequence"/>
</dbReference>
<gene>
    <name evidence="1" type="ORF">IQ13_3225</name>
</gene>
<name>A0A562SGZ3_9BACT</name>
<accession>A0A562SGZ3</accession>
<organism evidence="1 2">
    <name type="scientific">Lacibacter cauensis</name>
    <dbReference type="NCBI Taxonomy" id="510947"/>
    <lineage>
        <taxon>Bacteria</taxon>
        <taxon>Pseudomonadati</taxon>
        <taxon>Bacteroidota</taxon>
        <taxon>Chitinophagia</taxon>
        <taxon>Chitinophagales</taxon>
        <taxon>Chitinophagaceae</taxon>
        <taxon>Lacibacter</taxon>
    </lineage>
</organism>
<evidence type="ECO:0000313" key="1">
    <source>
        <dbReference type="EMBL" id="TWI80547.1"/>
    </source>
</evidence>
<comment type="caution">
    <text evidence="1">The sequence shown here is derived from an EMBL/GenBank/DDBJ whole genome shotgun (WGS) entry which is preliminary data.</text>
</comment>
<proteinExistence type="predicted"/>
<dbReference type="RefSeq" id="WP_144887581.1">
    <property type="nucleotide sequence ID" value="NZ_VLLE01000005.1"/>
</dbReference>
<evidence type="ECO:0000313" key="2">
    <source>
        <dbReference type="Proteomes" id="UP000316167"/>
    </source>
</evidence>